<keyword evidence="3" id="KW-1185">Reference proteome</keyword>
<dbReference type="PANTHER" id="PTHR35333:SF3">
    <property type="entry name" value="BETA-LACTAMASE-TYPE TRANSPEPTIDASE FOLD CONTAINING PROTEIN"/>
    <property type="match status" value="1"/>
</dbReference>
<evidence type="ECO:0000313" key="3">
    <source>
        <dbReference type="Proteomes" id="UP000010482"/>
    </source>
</evidence>
<dbReference type="EMBL" id="CP003944">
    <property type="protein sequence ID" value="AFZ52073.1"/>
    <property type="molecule type" value="Genomic_DNA"/>
</dbReference>
<dbReference type="AlphaFoldDB" id="K9Z128"/>
<dbReference type="PATRIC" id="fig|13035.3.peg.4073"/>
<dbReference type="GO" id="GO:0030655">
    <property type="term" value="P:beta-lactam antibiotic catabolic process"/>
    <property type="evidence" value="ECO:0007669"/>
    <property type="project" value="InterPro"/>
</dbReference>
<dbReference type="GO" id="GO:0008800">
    <property type="term" value="F:beta-lactamase activity"/>
    <property type="evidence" value="ECO:0007669"/>
    <property type="project" value="InterPro"/>
</dbReference>
<dbReference type="Proteomes" id="UP000010482">
    <property type="component" value="Chromosome"/>
</dbReference>
<dbReference type="HOGENOM" id="CLU_924163_0_0_3"/>
<reference evidence="2" key="1">
    <citation type="submission" date="2012-04" db="EMBL/GenBank/DDBJ databases">
        <title>Finished genome of Dactylococcopsis salina PCC 8305.</title>
        <authorList>
            <consortium name="US DOE Joint Genome Institute"/>
            <person name="Gugger M."/>
            <person name="Coursin T."/>
            <person name="Rippka R."/>
            <person name="Tandeau De Marsac N."/>
            <person name="Huntemann M."/>
            <person name="Wei C.-L."/>
            <person name="Han J."/>
            <person name="Detter J.C."/>
            <person name="Han C."/>
            <person name="Tapia R."/>
            <person name="Daligault H."/>
            <person name="Chen A."/>
            <person name="Krypides N."/>
            <person name="Mavromatis K."/>
            <person name="Markowitz V."/>
            <person name="Szeto E."/>
            <person name="Ivanova N."/>
            <person name="Ovchinnikova G."/>
            <person name="Pagani I."/>
            <person name="Pati A."/>
            <person name="Goodwin L."/>
            <person name="Peters L."/>
            <person name="Pitluck S."/>
            <person name="Woyke T."/>
            <person name="Kerfeld C."/>
        </authorList>
    </citation>
    <scope>NUCLEOTIDE SEQUENCE [LARGE SCALE GENOMIC DNA]</scope>
    <source>
        <strain evidence="2">PCC 8305</strain>
    </source>
</reference>
<dbReference type="eggNOG" id="COG2367">
    <property type="taxonomic scope" value="Bacteria"/>
</dbReference>
<evidence type="ECO:0000313" key="2">
    <source>
        <dbReference type="EMBL" id="AFZ52073.1"/>
    </source>
</evidence>
<dbReference type="STRING" id="13035.Dacsa_3592"/>
<dbReference type="Gene3D" id="3.40.710.10">
    <property type="entry name" value="DD-peptidase/beta-lactamase superfamily"/>
    <property type="match status" value="1"/>
</dbReference>
<dbReference type="PANTHER" id="PTHR35333">
    <property type="entry name" value="BETA-LACTAMASE"/>
    <property type="match status" value="1"/>
</dbReference>
<dbReference type="KEGG" id="dsl:Dacsa_3592"/>
<dbReference type="GO" id="GO:0046677">
    <property type="term" value="P:response to antibiotic"/>
    <property type="evidence" value="ECO:0007669"/>
    <property type="project" value="InterPro"/>
</dbReference>
<dbReference type="InterPro" id="IPR012338">
    <property type="entry name" value="Beta-lactam/transpept-like"/>
</dbReference>
<name>K9Z128_DACS8</name>
<dbReference type="SUPFAM" id="SSF56601">
    <property type="entry name" value="beta-lactamase/transpeptidase-like"/>
    <property type="match status" value="1"/>
</dbReference>
<dbReference type="InterPro" id="IPR000871">
    <property type="entry name" value="Beta-lactam_class-A"/>
</dbReference>
<dbReference type="Pfam" id="PF13354">
    <property type="entry name" value="Beta-lactamase2"/>
    <property type="match status" value="1"/>
</dbReference>
<protein>
    <recommendedName>
        <fullName evidence="1">Beta-lactamase class A catalytic domain-containing protein</fullName>
    </recommendedName>
</protein>
<organism evidence="2 3">
    <name type="scientific">Dactylococcopsis salina (strain PCC 8305)</name>
    <name type="common">Myxobactron salinum</name>
    <dbReference type="NCBI Taxonomy" id="13035"/>
    <lineage>
        <taxon>Bacteria</taxon>
        <taxon>Bacillati</taxon>
        <taxon>Cyanobacteriota</taxon>
        <taxon>Cyanophyceae</taxon>
        <taxon>Nodosilineales</taxon>
        <taxon>Cymatolegaceae</taxon>
        <taxon>Dactylococcopsis</taxon>
    </lineage>
</organism>
<dbReference type="RefSeq" id="WP_015231047.1">
    <property type="nucleotide sequence ID" value="NC_019780.1"/>
</dbReference>
<dbReference type="InterPro" id="IPR045155">
    <property type="entry name" value="Beta-lactam_cat"/>
</dbReference>
<gene>
    <name evidence="2" type="ORF">Dacsa_3592</name>
</gene>
<feature type="domain" description="Beta-lactamase class A catalytic" evidence="1">
    <location>
        <begin position="84"/>
        <end position="264"/>
    </location>
</feature>
<accession>K9Z128</accession>
<evidence type="ECO:0000259" key="1">
    <source>
        <dbReference type="Pfam" id="PF13354"/>
    </source>
</evidence>
<sequence>MAFYQEGTTLRQIAWQVLETVWKAFPTLEKNQLALTWLVYGEELQGFNYRGGEVFYAASLVKLFYLVAVQEWRQRGIIADSPELDRAIRKMIINSSNDATSLVVDTLTGTTSGPELSRNGFLTWKSQRNLVNRYFQSLRWEELEPINVNQKTWGEDAYGREKAFLGDNRENENRLTTDAVARLFHNIITGQTARSRDNLELLSRSLPVSPPETGEENQITGFLGEILPPEAQLWSKAGWTSWVRHDSAYIQLPACPPYLLVVFTQRPPSAPDRALLPFISQQILDALKKEKEKFQKH</sequence>
<proteinExistence type="predicted"/>